<dbReference type="GO" id="GO:0016020">
    <property type="term" value="C:membrane"/>
    <property type="evidence" value="ECO:0007669"/>
    <property type="project" value="UniProtKB-SubCell"/>
</dbReference>
<evidence type="ECO:0000313" key="9">
    <source>
        <dbReference type="Proteomes" id="UP001175271"/>
    </source>
</evidence>
<protein>
    <submittedName>
        <fullName evidence="8">Uncharacterized protein</fullName>
    </submittedName>
</protein>
<dbReference type="GO" id="GO:0061668">
    <property type="term" value="P:mitochondrial ribosome assembly"/>
    <property type="evidence" value="ECO:0007669"/>
    <property type="project" value="TreeGrafter"/>
</dbReference>
<dbReference type="SMART" id="SM00320">
    <property type="entry name" value="WD40"/>
    <property type="match status" value="3"/>
</dbReference>
<evidence type="ECO:0000256" key="3">
    <source>
        <dbReference type="ARBA" id="ARBA00022692"/>
    </source>
</evidence>
<feature type="transmembrane region" description="Helical" evidence="7">
    <location>
        <begin position="21"/>
        <end position="41"/>
    </location>
</feature>
<dbReference type="InterPro" id="IPR036322">
    <property type="entry name" value="WD40_repeat_dom_sf"/>
</dbReference>
<feature type="transmembrane region" description="Helical" evidence="7">
    <location>
        <begin position="53"/>
        <end position="71"/>
    </location>
</feature>
<evidence type="ECO:0000313" key="8">
    <source>
        <dbReference type="EMBL" id="KAK0406310.1"/>
    </source>
</evidence>
<keyword evidence="5 7" id="KW-0472">Membrane</keyword>
<dbReference type="InterPro" id="IPR001680">
    <property type="entry name" value="WD40_rpt"/>
</dbReference>
<dbReference type="Gene3D" id="2.130.10.10">
    <property type="entry name" value="YVTN repeat-like/Quinoprotein amine dehydrogenase"/>
    <property type="match status" value="2"/>
</dbReference>
<evidence type="ECO:0000256" key="6">
    <source>
        <dbReference type="SAM" id="MobiDB-lite"/>
    </source>
</evidence>
<dbReference type="Pfam" id="PF00400">
    <property type="entry name" value="WD40"/>
    <property type="match status" value="1"/>
</dbReference>
<comment type="subcellular location">
    <subcellularLocation>
        <location evidence="1">Membrane</location>
        <topology evidence="1">Multi-pass membrane protein</topology>
    </subcellularLocation>
</comment>
<dbReference type="Proteomes" id="UP001175271">
    <property type="component" value="Unassembled WGS sequence"/>
</dbReference>
<evidence type="ECO:0000256" key="1">
    <source>
        <dbReference type="ARBA" id="ARBA00004141"/>
    </source>
</evidence>
<dbReference type="PANTHER" id="PTHR11266:SF8">
    <property type="entry name" value="MPV17-LIKE PROTEIN 2"/>
    <property type="match status" value="1"/>
</dbReference>
<name>A0AA39LR39_9BILA</name>
<organism evidence="8 9">
    <name type="scientific">Steinernema hermaphroditum</name>
    <dbReference type="NCBI Taxonomy" id="289476"/>
    <lineage>
        <taxon>Eukaryota</taxon>
        <taxon>Metazoa</taxon>
        <taxon>Ecdysozoa</taxon>
        <taxon>Nematoda</taxon>
        <taxon>Chromadorea</taxon>
        <taxon>Rhabditida</taxon>
        <taxon>Tylenchina</taxon>
        <taxon>Panagrolaimomorpha</taxon>
        <taxon>Strongyloidoidea</taxon>
        <taxon>Steinernematidae</taxon>
        <taxon>Steinernema</taxon>
    </lineage>
</organism>
<comment type="caution">
    <text evidence="8">The sequence shown here is derived from an EMBL/GenBank/DDBJ whole genome shotgun (WGS) entry which is preliminary data.</text>
</comment>
<evidence type="ECO:0000256" key="5">
    <source>
        <dbReference type="ARBA" id="ARBA00023136"/>
    </source>
</evidence>
<feature type="transmembrane region" description="Helical" evidence="7">
    <location>
        <begin position="91"/>
        <end position="111"/>
    </location>
</feature>
<evidence type="ECO:0000256" key="4">
    <source>
        <dbReference type="ARBA" id="ARBA00022989"/>
    </source>
</evidence>
<feature type="region of interest" description="Disordered" evidence="6">
    <location>
        <begin position="600"/>
        <end position="694"/>
    </location>
</feature>
<dbReference type="InterPro" id="IPR015943">
    <property type="entry name" value="WD40/YVTN_repeat-like_dom_sf"/>
</dbReference>
<reference evidence="8" key="1">
    <citation type="submission" date="2023-06" db="EMBL/GenBank/DDBJ databases">
        <title>Genomic analysis of the entomopathogenic nematode Steinernema hermaphroditum.</title>
        <authorList>
            <person name="Schwarz E.M."/>
            <person name="Heppert J.K."/>
            <person name="Baniya A."/>
            <person name="Schwartz H.T."/>
            <person name="Tan C.-H."/>
            <person name="Antoshechkin I."/>
            <person name="Sternberg P.W."/>
            <person name="Goodrich-Blair H."/>
            <person name="Dillman A.R."/>
        </authorList>
    </citation>
    <scope>NUCLEOTIDE SEQUENCE</scope>
    <source>
        <strain evidence="8">PS9179</strain>
        <tissue evidence="8">Whole animal</tissue>
    </source>
</reference>
<dbReference type="EMBL" id="JAUCMV010000004">
    <property type="protein sequence ID" value="KAK0406310.1"/>
    <property type="molecule type" value="Genomic_DNA"/>
</dbReference>
<keyword evidence="4 7" id="KW-1133">Transmembrane helix</keyword>
<feature type="compositionally biased region" description="Basic and acidic residues" evidence="6">
    <location>
        <begin position="660"/>
        <end position="676"/>
    </location>
</feature>
<dbReference type="Pfam" id="PF04117">
    <property type="entry name" value="Mpv17_PMP22"/>
    <property type="match status" value="1"/>
</dbReference>
<dbReference type="GO" id="GO:0005739">
    <property type="term" value="C:mitochondrion"/>
    <property type="evidence" value="ECO:0007669"/>
    <property type="project" value="TreeGrafter"/>
</dbReference>
<dbReference type="InterPro" id="IPR007248">
    <property type="entry name" value="Mpv17_PMP22"/>
</dbReference>
<sequence length="694" mass="78631">MAALQRSIRSILSRAYSPKHLLATNTATFVSLLGLGDYIQQRFQGVEWDWRRTVRFASIGLILGPMNHYWYKFLDSRMAGRTLKEALKKAAVDFCVSPMFAISFIGGVAVLEGKSPKEALREYRSKFLHVLALDLCVWPPTQTINFLFVPKSARLLYISTVMLFYNTIVSYIKHREIEMYHDPPRFFQMYQPLNTPNSRVRVIGELPKGVTALRFNYFGTHLAAGTLDGDVHILSSGMMHMMRSWRAHTGPIMNISWTHCGRFLLSQTNVEAAYWTVEDGVPIIRICATPGKKLIFAYVNPKNPEQLMYVQQGEPEISLINAETRIITHMERRSKHVVLAHCGTYDQEGEYVITGGANGRIAIYDVRNNELMGVKRIATKGTITSIRHHWRGHKIVLVAGKVIYVYSLDELVAKARSEDRLVEEFRCNDNSVLWSCAVLSPSADFLLGTTQHSTNLFIWSVFDEVQIDTGLSGTGDIYAVDWHPLEAKVVFRGGINRLAYYVDYDKNAQEHRRTPPPGMRRYMDSNEDWLESEWEHDGGVLDLENEEEEVDNTPTPPMHLPTNYPGAINGILPNSIRWNDSYLYMLIAKTPEEERAIRITRTETKGAPPVVLPSPTSIKQEPGELPSSTSIKQEPDELPSSTSIKQEPGEMPSSTSIKQEPGELHIKEEPKEKIEDETFGAPVTIKEEPSEVEN</sequence>
<evidence type="ECO:0000256" key="2">
    <source>
        <dbReference type="ARBA" id="ARBA00006824"/>
    </source>
</evidence>
<dbReference type="AlphaFoldDB" id="A0AA39LR39"/>
<feature type="compositionally biased region" description="Basic and acidic residues" evidence="6">
    <location>
        <begin position="685"/>
        <end position="694"/>
    </location>
</feature>
<proteinExistence type="inferred from homology"/>
<keyword evidence="3 7" id="KW-0812">Transmembrane</keyword>
<comment type="similarity">
    <text evidence="2">Belongs to the peroxisomal membrane protein PXMP2/4 family.</text>
</comment>
<keyword evidence="9" id="KW-1185">Reference proteome</keyword>
<dbReference type="PANTHER" id="PTHR11266">
    <property type="entry name" value="PEROXISOMAL MEMBRANE PROTEIN 2, PXMP2 MPV17"/>
    <property type="match status" value="1"/>
</dbReference>
<accession>A0AA39LR39</accession>
<gene>
    <name evidence="8" type="ORF">QR680_018496</name>
</gene>
<evidence type="ECO:0000256" key="7">
    <source>
        <dbReference type="SAM" id="Phobius"/>
    </source>
</evidence>
<dbReference type="SUPFAM" id="SSF50978">
    <property type="entry name" value="WD40 repeat-like"/>
    <property type="match status" value="1"/>
</dbReference>